<feature type="region of interest" description="Disordered" evidence="1">
    <location>
        <begin position="134"/>
        <end position="358"/>
    </location>
</feature>
<reference evidence="2" key="1">
    <citation type="submission" date="2023-08" db="EMBL/GenBank/DDBJ databases">
        <title>Black Yeasts Isolated from many extreme environments.</title>
        <authorList>
            <person name="Coleine C."/>
            <person name="Stajich J.E."/>
            <person name="Selbmann L."/>
        </authorList>
    </citation>
    <scope>NUCLEOTIDE SEQUENCE</scope>
    <source>
        <strain evidence="2">CCFEE 5810</strain>
    </source>
</reference>
<dbReference type="AlphaFoldDB" id="A0AAN7VR00"/>
<evidence type="ECO:0000313" key="2">
    <source>
        <dbReference type="EMBL" id="KAK5699029.1"/>
    </source>
</evidence>
<proteinExistence type="predicted"/>
<comment type="caution">
    <text evidence="2">The sequence shown here is derived from an EMBL/GenBank/DDBJ whole genome shotgun (WGS) entry which is preliminary data.</text>
</comment>
<feature type="compositionally biased region" description="Basic and acidic residues" evidence="1">
    <location>
        <begin position="333"/>
        <end position="350"/>
    </location>
</feature>
<evidence type="ECO:0000256" key="1">
    <source>
        <dbReference type="SAM" id="MobiDB-lite"/>
    </source>
</evidence>
<evidence type="ECO:0000313" key="3">
    <source>
        <dbReference type="Proteomes" id="UP001310594"/>
    </source>
</evidence>
<dbReference type="Proteomes" id="UP001310594">
    <property type="component" value="Unassembled WGS sequence"/>
</dbReference>
<organism evidence="2 3">
    <name type="scientific">Elasticomyces elasticus</name>
    <dbReference type="NCBI Taxonomy" id="574655"/>
    <lineage>
        <taxon>Eukaryota</taxon>
        <taxon>Fungi</taxon>
        <taxon>Dikarya</taxon>
        <taxon>Ascomycota</taxon>
        <taxon>Pezizomycotina</taxon>
        <taxon>Dothideomycetes</taxon>
        <taxon>Dothideomycetidae</taxon>
        <taxon>Mycosphaerellales</taxon>
        <taxon>Teratosphaeriaceae</taxon>
        <taxon>Elasticomyces</taxon>
    </lineage>
</organism>
<name>A0AAN7VR00_9PEZI</name>
<sequence length="358" mass="39014">MGTKSQKPDREATAAYAASQALFSALRSASDEISKQKAHLAKARDIVQTLHVKLVDTTNIDDSEKHDQYMECVVKAWMSATEAYCNIFTELCAITAPDPAVGRAAGRGYEQFKVMERLAATAMYQVKEYPAKQTSGVSAGAKLEPPTALGKRTRDADEVGLAGDQAWDQSTKRQRKRARVKAAAARKNSDTGADGGAERKQEVKTEKVKHNGEFKTENESEVNIKKESNVKIKREPVSPEQDHFDPEPVSAGKENSVPAVEYEDASAEVAARLKAKEEKRKAKKEAKKRKRDSGDSAVTEPTTTEKPSKKKAKETPSKAEAAPSSKGGAVKEQQVKRKGDEGTEKGDAGPKKRKKVKA</sequence>
<accession>A0AAN7VR00</accession>
<gene>
    <name evidence="2" type="ORF">LTR97_006678</name>
</gene>
<protein>
    <submittedName>
        <fullName evidence="2">Uncharacterized protein</fullName>
    </submittedName>
</protein>
<feature type="compositionally biased region" description="Basic and acidic residues" evidence="1">
    <location>
        <begin position="196"/>
        <end position="246"/>
    </location>
</feature>
<dbReference type="EMBL" id="JAVRQU010000009">
    <property type="protein sequence ID" value="KAK5699029.1"/>
    <property type="molecule type" value="Genomic_DNA"/>
</dbReference>
<feature type="compositionally biased region" description="Basic residues" evidence="1">
    <location>
        <begin position="281"/>
        <end position="291"/>
    </location>
</feature>